<dbReference type="PANTHER" id="PTHR22930:SF228">
    <property type="entry name" value="PROTEIN ALP1-LIKE"/>
    <property type="match status" value="1"/>
</dbReference>
<reference evidence="1 2" key="1">
    <citation type="journal article" date="2018" name="Biotechnol. Biofuels">
        <title>Integrative visual omics of the white-rot fungus Polyporus brumalis exposes the biotechnological potential of its oxidative enzymes for delignifying raw plant biomass.</title>
        <authorList>
            <person name="Miyauchi S."/>
            <person name="Rancon A."/>
            <person name="Drula E."/>
            <person name="Hage H."/>
            <person name="Chaduli D."/>
            <person name="Favel A."/>
            <person name="Grisel S."/>
            <person name="Henrissat B."/>
            <person name="Herpoel-Gimbert I."/>
            <person name="Ruiz-Duenas F.J."/>
            <person name="Chevret D."/>
            <person name="Hainaut M."/>
            <person name="Lin J."/>
            <person name="Wang M."/>
            <person name="Pangilinan J."/>
            <person name="Lipzen A."/>
            <person name="Lesage-Meessen L."/>
            <person name="Navarro D."/>
            <person name="Riley R."/>
            <person name="Grigoriev I.V."/>
            <person name="Zhou S."/>
            <person name="Raouche S."/>
            <person name="Rosso M.N."/>
        </authorList>
    </citation>
    <scope>NUCLEOTIDE SEQUENCE [LARGE SCALE GENOMIC DNA]</scope>
    <source>
        <strain evidence="1 2">BRFM 1820</strain>
    </source>
</reference>
<evidence type="ECO:0008006" key="3">
    <source>
        <dbReference type="Google" id="ProtNLM"/>
    </source>
</evidence>
<sequence length="94" mass="10759">MSVTGLRIRAVGERFQHANETISKYYREVLGALASFPFYNTYVHLPPRDAPVPDYIKDNPKFFPYFENVLGAIDGTHIRCSPSAAERQLARDRK</sequence>
<dbReference type="InterPro" id="IPR045249">
    <property type="entry name" value="HARBI1-like"/>
</dbReference>
<name>A0A371D9I7_9APHY</name>
<dbReference type="OrthoDB" id="1681765at2759"/>
<accession>A0A371D9I7</accession>
<organism evidence="1 2">
    <name type="scientific">Lentinus brumalis</name>
    <dbReference type="NCBI Taxonomy" id="2498619"/>
    <lineage>
        <taxon>Eukaryota</taxon>
        <taxon>Fungi</taxon>
        <taxon>Dikarya</taxon>
        <taxon>Basidiomycota</taxon>
        <taxon>Agaricomycotina</taxon>
        <taxon>Agaricomycetes</taxon>
        <taxon>Polyporales</taxon>
        <taxon>Polyporaceae</taxon>
        <taxon>Lentinus</taxon>
    </lineage>
</organism>
<dbReference type="Proteomes" id="UP000256964">
    <property type="component" value="Unassembled WGS sequence"/>
</dbReference>
<protein>
    <recommendedName>
        <fullName evidence="3">DDE Tnp4 domain-containing protein</fullName>
    </recommendedName>
</protein>
<proteinExistence type="predicted"/>
<gene>
    <name evidence="1" type="ORF">OH76DRAFT_1322294</name>
</gene>
<dbReference type="STRING" id="139420.A0A371D9I7"/>
<dbReference type="PANTHER" id="PTHR22930">
    <property type="match status" value="1"/>
</dbReference>
<evidence type="ECO:0000313" key="2">
    <source>
        <dbReference type="Proteomes" id="UP000256964"/>
    </source>
</evidence>
<dbReference type="EMBL" id="KZ857406">
    <property type="protein sequence ID" value="RDX49205.1"/>
    <property type="molecule type" value="Genomic_DNA"/>
</dbReference>
<feature type="non-terminal residue" evidence="1">
    <location>
        <position position="94"/>
    </location>
</feature>
<keyword evidence="2" id="KW-1185">Reference proteome</keyword>
<dbReference type="AlphaFoldDB" id="A0A371D9I7"/>
<evidence type="ECO:0000313" key="1">
    <source>
        <dbReference type="EMBL" id="RDX49205.1"/>
    </source>
</evidence>